<reference evidence="5" key="1">
    <citation type="submission" date="2019-08" db="EMBL/GenBank/DDBJ databases">
        <title>Arthrobacter sp. nov., isolated from plateau pika and Tibetan wild ass.</title>
        <authorList>
            <person name="Ge Y."/>
        </authorList>
    </citation>
    <scope>NUCLEOTIDE SEQUENCE [LARGE SCALE GENOMIC DNA]</scope>
    <source>
        <strain evidence="5">HF-4214</strain>
    </source>
</reference>
<organism evidence="4 5">
    <name type="scientific">Eggerthella guodeyinii</name>
    <dbReference type="NCBI Taxonomy" id="2690837"/>
    <lineage>
        <taxon>Bacteria</taxon>
        <taxon>Bacillati</taxon>
        <taxon>Actinomycetota</taxon>
        <taxon>Coriobacteriia</taxon>
        <taxon>Eggerthellales</taxon>
        <taxon>Eggerthellaceae</taxon>
        <taxon>Eggerthella</taxon>
    </lineage>
</organism>
<dbReference type="InterPro" id="IPR000871">
    <property type="entry name" value="Beta-lactam_class-A"/>
</dbReference>
<dbReference type="PANTHER" id="PTHR35333:SF3">
    <property type="entry name" value="BETA-LACTAMASE-TYPE TRANSPEPTIDASE FOLD CONTAINING PROTEIN"/>
    <property type="match status" value="1"/>
</dbReference>
<name>A0A6N7RNF4_9ACTN</name>
<dbReference type="AlphaFoldDB" id="A0A6N7RNF4"/>
<dbReference type="PANTHER" id="PTHR35333">
    <property type="entry name" value="BETA-LACTAMASE"/>
    <property type="match status" value="1"/>
</dbReference>
<proteinExistence type="predicted"/>
<accession>A0A6N7RNF4</accession>
<dbReference type="Pfam" id="PF13354">
    <property type="entry name" value="Beta-lactamase2"/>
    <property type="match status" value="1"/>
</dbReference>
<sequence>MKRQPALVAGVLVGAAAVLAIGVGTMAANAVHAEDPIAVADEAVAALPEATAQTDGDATAKADAEAKDDPRVVAEDARTALDAASGTEDVNLFSSVTGIARTLASDEIADVESAIAAFHDAGFNVGFVMYDLTTREGVGYNADQQFFSASTVKAPFVAFAAQDMVDGGKASFDEEVVEDVILDGTGVMASDDIDRYDLQTVMSNTIVHSDNTGYGLLRERFDQGDFESWCAAADVDAAAWQGEWYPSYTPRDLAKLWLNIGAYVAEGEGNAAWLSDVLQQTDRSFLREALGDRHRVLSKPGYEIDTLWYDMGALNDAGLVIADTDAYVLVIMSDADYDDEYFTDNEHLIVDLASALGATHDRLLFEGGAA</sequence>
<evidence type="ECO:0000256" key="2">
    <source>
        <dbReference type="SAM" id="SignalP"/>
    </source>
</evidence>
<evidence type="ECO:0000313" key="5">
    <source>
        <dbReference type="Proteomes" id="UP000438093"/>
    </source>
</evidence>
<feature type="compositionally biased region" description="Basic and acidic residues" evidence="1">
    <location>
        <begin position="58"/>
        <end position="71"/>
    </location>
</feature>
<feature type="region of interest" description="Disordered" evidence="1">
    <location>
        <begin position="50"/>
        <end position="71"/>
    </location>
</feature>
<dbReference type="Gene3D" id="3.40.710.10">
    <property type="entry name" value="DD-peptidase/beta-lactamase superfamily"/>
    <property type="match status" value="1"/>
</dbReference>
<gene>
    <name evidence="4" type="ORF">GJG86_09885</name>
</gene>
<dbReference type="SUPFAM" id="SSF56601">
    <property type="entry name" value="beta-lactamase/transpeptidase-like"/>
    <property type="match status" value="1"/>
</dbReference>
<feature type="signal peptide" evidence="2">
    <location>
        <begin position="1"/>
        <end position="20"/>
    </location>
</feature>
<dbReference type="InterPro" id="IPR012338">
    <property type="entry name" value="Beta-lactam/transpept-like"/>
</dbReference>
<dbReference type="GO" id="GO:0030655">
    <property type="term" value="P:beta-lactam antibiotic catabolic process"/>
    <property type="evidence" value="ECO:0007669"/>
    <property type="project" value="InterPro"/>
</dbReference>
<keyword evidence="2" id="KW-0732">Signal</keyword>
<dbReference type="Proteomes" id="UP000438093">
    <property type="component" value="Unassembled WGS sequence"/>
</dbReference>
<keyword evidence="5" id="KW-1185">Reference proteome</keyword>
<evidence type="ECO:0000259" key="3">
    <source>
        <dbReference type="Pfam" id="PF13354"/>
    </source>
</evidence>
<dbReference type="EMBL" id="VTFY01000008">
    <property type="protein sequence ID" value="MRX82799.1"/>
    <property type="molecule type" value="Genomic_DNA"/>
</dbReference>
<evidence type="ECO:0000256" key="1">
    <source>
        <dbReference type="SAM" id="MobiDB-lite"/>
    </source>
</evidence>
<comment type="caution">
    <text evidence="4">The sequence shown here is derived from an EMBL/GenBank/DDBJ whole genome shotgun (WGS) entry which is preliminary data.</text>
</comment>
<dbReference type="GO" id="GO:0008800">
    <property type="term" value="F:beta-lactamase activity"/>
    <property type="evidence" value="ECO:0007669"/>
    <property type="project" value="InterPro"/>
</dbReference>
<dbReference type="InterPro" id="IPR045155">
    <property type="entry name" value="Beta-lactam_cat"/>
</dbReference>
<evidence type="ECO:0000313" key="4">
    <source>
        <dbReference type="EMBL" id="MRX82799.1"/>
    </source>
</evidence>
<protein>
    <submittedName>
        <fullName evidence="4">Serine hydrolase</fullName>
    </submittedName>
</protein>
<dbReference type="GO" id="GO:0046677">
    <property type="term" value="P:response to antibiotic"/>
    <property type="evidence" value="ECO:0007669"/>
    <property type="project" value="InterPro"/>
</dbReference>
<feature type="domain" description="Beta-lactamase class A catalytic" evidence="3">
    <location>
        <begin position="126"/>
        <end position="332"/>
    </location>
</feature>
<keyword evidence="4" id="KW-0378">Hydrolase</keyword>
<feature type="chain" id="PRO_5039585590" evidence="2">
    <location>
        <begin position="21"/>
        <end position="370"/>
    </location>
</feature>